<evidence type="ECO:0000313" key="2">
    <source>
        <dbReference type="Proteomes" id="UP001187203"/>
    </source>
</evidence>
<dbReference type="Proteomes" id="UP001187203">
    <property type="component" value="Unassembled WGS sequence"/>
</dbReference>
<organism evidence="1 2">
    <name type="scientific">Rhizobium brockwellii</name>
    <dbReference type="NCBI Taxonomy" id="3019932"/>
    <lineage>
        <taxon>Bacteria</taxon>
        <taxon>Pseudomonadati</taxon>
        <taxon>Pseudomonadota</taxon>
        <taxon>Alphaproteobacteria</taxon>
        <taxon>Hyphomicrobiales</taxon>
        <taxon>Rhizobiaceae</taxon>
        <taxon>Rhizobium/Agrobacterium group</taxon>
        <taxon>Rhizobium</taxon>
    </lineage>
</organism>
<dbReference type="EMBL" id="JAWJWI010000004">
    <property type="protein sequence ID" value="MDV4185726.1"/>
    <property type="molecule type" value="Genomic_DNA"/>
</dbReference>
<evidence type="ECO:0000313" key="1">
    <source>
        <dbReference type="EMBL" id="MDV4185726.1"/>
    </source>
</evidence>
<name>A0ABU3YIQ3_9HYPH</name>
<keyword evidence="2" id="KW-1185">Reference proteome</keyword>
<dbReference type="PROSITE" id="PS51257">
    <property type="entry name" value="PROKAR_LIPOPROTEIN"/>
    <property type="match status" value="1"/>
</dbReference>
<sequence>MLRVAAFLLSIIVLVTGCTSFGNDVGVGQDLYSRQTPFDTNNLSSYFRQLCAQARLVGSNSSETCSDYGEIVQTGFNDIDQRCDRYLAWIDFKRTEALRVKSGIASLAFTSATVLTIANAGMDTIGYVAAALGLAISLYDNYNNSLLTGLESTTIKQIVYQRRLEYRRQFSGLNYQRTPEMVFALRGYLRICTPQTIVLDANTYALSAASGTRSPSLKETVGQEVDALNISAGKKPLSPYSPGNQGVIRRTIKCPECKGLFPDDAGFTSTDVKAVQAGVCVPDDGKPGQSTLAGVENYRQTQGRDRTGPITEAEYSDIVTYGCQPGDLAKGIGNFFEAVSYRDKPDRLKLLVKSLNTVQPAPLLDQDATSLTSKALREKIKLARVAYHLKTGDATRDGLMSRDLERRINQAARTASSSAQGAQ</sequence>
<gene>
    <name evidence="1" type="ORF">R1523_09470</name>
</gene>
<comment type="caution">
    <text evidence="1">The sequence shown here is derived from an EMBL/GenBank/DDBJ whole genome shotgun (WGS) entry which is preliminary data.</text>
</comment>
<protein>
    <submittedName>
        <fullName evidence="1">Uncharacterized protein</fullName>
    </submittedName>
</protein>
<accession>A0ABU3YIQ3</accession>
<proteinExistence type="predicted"/>
<dbReference type="RefSeq" id="WP_317275977.1">
    <property type="nucleotide sequence ID" value="NZ_JAWJWH010000004.1"/>
</dbReference>
<reference evidence="2" key="1">
    <citation type="journal article" date="2023" name="Int. J. Mol. Sci.">
        <title>Genomic and Metabolic Characterization of Plant Growth-Promoting Rhizobacteria Isolated from Nodules of Clovers Grown in Non-Farmed Soil.</title>
        <authorList>
            <person name="Wojcik M."/>
            <person name="Koper P."/>
            <person name="Zebracki K."/>
            <person name="Marczak M."/>
            <person name="Mazur A."/>
        </authorList>
    </citation>
    <scope>NUCLEOTIDE SEQUENCE [LARGE SCALE GENOMIC DNA]</scope>
    <source>
        <strain evidence="2">KB12</strain>
    </source>
</reference>